<keyword evidence="9" id="KW-1185">Reference proteome</keyword>
<dbReference type="PROSITE" id="PS51354">
    <property type="entry name" value="GLUTAREDOXIN_2"/>
    <property type="match status" value="2"/>
</dbReference>
<sequence>MANLVEATTQQQFEDFLAKAGKCLTVVHFQAAWAPQCGQMNEVMAELAKEHAHTTFVKLEAEAVPEVSEKYEISSVPTFLFFKGGEKVDSLDGAHAPELTKKVQRLAVSEGPGGAAEGSGADLNQRLKKLLNAAPCMLFIKGSPQEPRCGFSRQIVALLKEHKIQFSSFDILSDEEVRQGLKTYSNWPTYPQLYANGELVGGLDIVKELAESGELENTCPKAVTLEHRLKTIINQSPVMLFMKGKKEAARCGFSRQLLELLNGTGVDYDTFDILQDEEVRQGLKTYSNWPTYPQLYVKGELIGGLDIVKELKESGELTIVPCLEPEMLSVNAIDRQKHLGTWYFKAAVSHREADIQKFRVLDNIVFTMEERANDTLLLTGHMRMGDNCIKQTWTYHINLESNDLELEGRPQRKNLLWSGKWAECSECIIFQEIEPPLDKEKGTEDSLHRHMLYSRSSNSSDIVATFLKNAACHDMQANVTPRQEKEFCT</sequence>
<evidence type="ECO:0000313" key="9">
    <source>
        <dbReference type="Proteomes" id="UP000265100"/>
    </source>
</evidence>
<evidence type="ECO:0000256" key="6">
    <source>
        <dbReference type="ARBA" id="ARBA00023014"/>
    </source>
</evidence>
<feature type="domain" description="Thioredoxin" evidence="7">
    <location>
        <begin position="1"/>
        <end position="108"/>
    </location>
</feature>
<dbReference type="AlphaFoldDB" id="A0A3P8PES4"/>
<evidence type="ECO:0000256" key="5">
    <source>
        <dbReference type="ARBA" id="ARBA00023004"/>
    </source>
</evidence>
<dbReference type="PANTHER" id="PTHR10293:SF73">
    <property type="entry name" value="GLUTAREDOXIN-3"/>
    <property type="match status" value="1"/>
</dbReference>
<dbReference type="Gene3D" id="3.40.30.10">
    <property type="entry name" value="Glutaredoxin"/>
    <property type="match status" value="3"/>
</dbReference>
<dbReference type="InterPro" id="IPR022734">
    <property type="entry name" value="ApoM"/>
</dbReference>
<name>A0A3P8PES4_ASTCA</name>
<evidence type="ECO:0000313" key="8">
    <source>
        <dbReference type="Ensembl" id="ENSACLP00000015526.2"/>
    </source>
</evidence>
<dbReference type="PANTHER" id="PTHR10293">
    <property type="entry name" value="GLUTAREDOXIN FAMILY MEMBER"/>
    <property type="match status" value="1"/>
</dbReference>
<evidence type="ECO:0000256" key="1">
    <source>
        <dbReference type="ARBA" id="ARBA00004514"/>
    </source>
</evidence>
<dbReference type="Ensembl" id="ENSACLT00000015887.2">
    <property type="protein sequence ID" value="ENSACLP00000015526.2"/>
    <property type="gene ID" value="ENSACLG00000010585.2"/>
</dbReference>
<reference evidence="8" key="3">
    <citation type="submission" date="2025-09" db="UniProtKB">
        <authorList>
            <consortium name="Ensembl"/>
        </authorList>
    </citation>
    <scope>IDENTIFICATION</scope>
</reference>
<dbReference type="Pfam" id="PF00085">
    <property type="entry name" value="Thioredoxin"/>
    <property type="match status" value="1"/>
</dbReference>
<proteinExistence type="predicted"/>
<keyword evidence="2" id="KW-0963">Cytoplasm</keyword>
<organism evidence="8 9">
    <name type="scientific">Astatotilapia calliptera</name>
    <name type="common">Eastern happy</name>
    <name type="synonym">Chromis callipterus</name>
    <dbReference type="NCBI Taxonomy" id="8154"/>
    <lineage>
        <taxon>Eukaryota</taxon>
        <taxon>Metazoa</taxon>
        <taxon>Chordata</taxon>
        <taxon>Craniata</taxon>
        <taxon>Vertebrata</taxon>
        <taxon>Euteleostomi</taxon>
        <taxon>Actinopterygii</taxon>
        <taxon>Neopterygii</taxon>
        <taxon>Teleostei</taxon>
        <taxon>Neoteleostei</taxon>
        <taxon>Acanthomorphata</taxon>
        <taxon>Ovalentaria</taxon>
        <taxon>Cichlomorphae</taxon>
        <taxon>Cichliformes</taxon>
        <taxon>Cichlidae</taxon>
        <taxon>African cichlids</taxon>
        <taxon>Pseudocrenilabrinae</taxon>
        <taxon>Haplochromini</taxon>
        <taxon>Astatotilapia</taxon>
    </lineage>
</organism>
<protein>
    <recommendedName>
        <fullName evidence="7">Thioredoxin domain-containing protein</fullName>
    </recommendedName>
</protein>
<reference evidence="8" key="1">
    <citation type="submission" date="2018-05" db="EMBL/GenBank/DDBJ databases">
        <authorList>
            <person name="Datahose"/>
        </authorList>
    </citation>
    <scope>NUCLEOTIDE SEQUENCE</scope>
</reference>
<reference evidence="8" key="2">
    <citation type="submission" date="2025-08" db="UniProtKB">
        <authorList>
            <consortium name="Ensembl"/>
        </authorList>
    </citation>
    <scope>IDENTIFICATION</scope>
</reference>
<dbReference type="NCBIfam" id="TIGR00365">
    <property type="entry name" value="Grx4 family monothiol glutaredoxin"/>
    <property type="match status" value="1"/>
</dbReference>
<dbReference type="InterPro" id="IPR012674">
    <property type="entry name" value="Calycin"/>
</dbReference>
<keyword evidence="4" id="KW-0677">Repeat</keyword>
<evidence type="ECO:0000256" key="3">
    <source>
        <dbReference type="ARBA" id="ARBA00022723"/>
    </source>
</evidence>
<dbReference type="GO" id="GO:0005634">
    <property type="term" value="C:nucleus"/>
    <property type="evidence" value="ECO:0007669"/>
    <property type="project" value="TreeGrafter"/>
</dbReference>
<dbReference type="GO" id="GO:0046872">
    <property type="term" value="F:metal ion binding"/>
    <property type="evidence" value="ECO:0007669"/>
    <property type="project" value="UniProtKB-KW"/>
</dbReference>
<dbReference type="Proteomes" id="UP000265100">
    <property type="component" value="Chromosome 11"/>
</dbReference>
<accession>A0A3P8PES4</accession>
<dbReference type="GO" id="GO:0005829">
    <property type="term" value="C:cytosol"/>
    <property type="evidence" value="ECO:0007669"/>
    <property type="project" value="UniProtKB-SubCell"/>
</dbReference>
<keyword evidence="3" id="KW-0479">Metal-binding</keyword>
<dbReference type="SUPFAM" id="SSF52833">
    <property type="entry name" value="Thioredoxin-like"/>
    <property type="match status" value="3"/>
</dbReference>
<dbReference type="PROSITE" id="PS51352">
    <property type="entry name" value="THIOREDOXIN_2"/>
    <property type="match status" value="1"/>
</dbReference>
<dbReference type="SUPFAM" id="SSF50814">
    <property type="entry name" value="Lipocalins"/>
    <property type="match status" value="1"/>
</dbReference>
<dbReference type="FunFam" id="3.40.30.10:FF:000165">
    <property type="entry name" value="glutaredoxin-3 isoform X1"/>
    <property type="match status" value="1"/>
</dbReference>
<comment type="subcellular location">
    <subcellularLocation>
        <location evidence="1">Cytoplasm</location>
        <location evidence="1">Cytosol</location>
    </subcellularLocation>
</comment>
<dbReference type="InterPro" id="IPR033658">
    <property type="entry name" value="GRX_PICOT-like"/>
</dbReference>
<dbReference type="GO" id="GO:0051536">
    <property type="term" value="F:iron-sulfur cluster binding"/>
    <property type="evidence" value="ECO:0007669"/>
    <property type="project" value="UniProtKB-KW"/>
</dbReference>
<dbReference type="InterPro" id="IPR036249">
    <property type="entry name" value="Thioredoxin-like_sf"/>
</dbReference>
<keyword evidence="6" id="KW-0411">Iron-sulfur</keyword>
<dbReference type="GeneTree" id="ENSGT00550000075030"/>
<dbReference type="FunFam" id="3.40.30.10:FF:000012">
    <property type="entry name" value="Monothiol glutaredoxin"/>
    <property type="match status" value="2"/>
</dbReference>
<dbReference type="Bgee" id="ENSACLG00000010585">
    <property type="expression patterns" value="Expressed in testis and 8 other cell types or tissues"/>
</dbReference>
<dbReference type="Gene3D" id="2.40.128.20">
    <property type="match status" value="1"/>
</dbReference>
<evidence type="ECO:0000256" key="4">
    <source>
        <dbReference type="ARBA" id="ARBA00022737"/>
    </source>
</evidence>
<dbReference type="InterPro" id="IPR013766">
    <property type="entry name" value="Thioredoxin_domain"/>
</dbReference>
<dbReference type="Pfam" id="PF00462">
    <property type="entry name" value="Glutaredoxin"/>
    <property type="match status" value="2"/>
</dbReference>
<evidence type="ECO:0000259" key="7">
    <source>
        <dbReference type="PROSITE" id="PS51352"/>
    </source>
</evidence>
<keyword evidence="5" id="KW-0408">Iron</keyword>
<dbReference type="Pfam" id="PF11032">
    <property type="entry name" value="ApoM"/>
    <property type="match status" value="1"/>
</dbReference>
<dbReference type="OMA" id="NGPRCGF"/>
<dbReference type="CDD" id="cd02984">
    <property type="entry name" value="TRX_PICOT"/>
    <property type="match status" value="1"/>
</dbReference>
<dbReference type="STRING" id="8154.ENSACLP00000015526"/>
<gene>
    <name evidence="8" type="primary">GLRX3</name>
</gene>
<dbReference type="CDD" id="cd03028">
    <property type="entry name" value="GRX_PICOT_like"/>
    <property type="match status" value="2"/>
</dbReference>
<dbReference type="InterPro" id="IPR004480">
    <property type="entry name" value="Monothiol_GRX-rel"/>
</dbReference>
<evidence type="ECO:0000256" key="2">
    <source>
        <dbReference type="ARBA" id="ARBA00022490"/>
    </source>
</evidence>
<dbReference type="InterPro" id="IPR002109">
    <property type="entry name" value="Glutaredoxin"/>
</dbReference>
<dbReference type="GO" id="GO:0006879">
    <property type="term" value="P:intracellular iron ion homeostasis"/>
    <property type="evidence" value="ECO:0007669"/>
    <property type="project" value="TreeGrafter"/>
</dbReference>